<keyword evidence="1" id="KW-0732">Signal</keyword>
<dbReference type="eggNOG" id="COG3595">
    <property type="taxonomic scope" value="Bacteria"/>
</dbReference>
<accession>F4QNN1</accession>
<reference evidence="4" key="1">
    <citation type="submission" date="2011-03" db="EMBL/GenBank/DDBJ databases">
        <title>Draft genome sequence of Brevundimonas diminuta.</title>
        <authorList>
            <person name="Brown P.J.B."/>
            <person name="Buechlein A."/>
            <person name="Hemmerich C."/>
            <person name="Brun Y.V."/>
        </authorList>
    </citation>
    <scope>NUCLEOTIDE SEQUENCE [LARGE SCALE GENOMIC DNA]</scope>
    <source>
        <strain evidence="4">C19</strain>
    </source>
</reference>
<evidence type="ECO:0000313" key="4">
    <source>
        <dbReference type="Proteomes" id="UP000006512"/>
    </source>
</evidence>
<dbReference type="RefSeq" id="WP_006273121.1">
    <property type="nucleotide sequence ID" value="NZ_GL883078.1"/>
</dbReference>
<sequence>MRKSLITFAASIVAITLATDAVAQMRLISDGPQIELRDLAARVVVTPEDRSDIDIKVRYGKAKVPTLMISQRGNVTVLNGHLSGGKSKMNLHFNEDDLANGQVAIAGLGKVRFDDLPLIFVRVPNNAVVKDAALTVGHVKPSRSLDMIMSGAGSWTVEPVSGPLNIINSGAGDISVSTAGDSIIDNMGSGDINVQSVRKLKLTQTGSGGFSAHNSQDVEIFNQGSGDVEVLNARSVKAKMNGSGDLTLGNVMNGLTLVNNGSSDVSVQKIAGPVSLSLAGSGDVDIAGGHIPGFVMKGSGSGDVAFGGIAGTVNIDANGPGDISIMKATGPVITKVNGSGEMYIGQ</sequence>
<dbReference type="Gene3D" id="2.160.20.120">
    <property type="match status" value="2"/>
</dbReference>
<feature type="signal peptide" evidence="1">
    <location>
        <begin position="1"/>
        <end position="23"/>
    </location>
</feature>
<evidence type="ECO:0000259" key="2">
    <source>
        <dbReference type="Pfam" id="PF10988"/>
    </source>
</evidence>
<dbReference type="AlphaFoldDB" id="F4QNN1"/>
<evidence type="ECO:0000256" key="1">
    <source>
        <dbReference type="SAM" id="SignalP"/>
    </source>
</evidence>
<protein>
    <recommendedName>
        <fullName evidence="2">Putative auto-transporter adhesin head GIN domain-containing protein</fullName>
    </recommendedName>
</protein>
<dbReference type="EMBL" id="GL883078">
    <property type="protein sequence ID" value="EGF90939.1"/>
    <property type="molecule type" value="Genomic_DNA"/>
</dbReference>
<proteinExistence type="predicted"/>
<feature type="domain" description="Putative auto-transporter adhesin head GIN" evidence="2">
    <location>
        <begin position="160"/>
        <end position="248"/>
    </location>
</feature>
<dbReference type="InterPro" id="IPR021255">
    <property type="entry name" value="DUF2807"/>
</dbReference>
<name>F4QNN1_9CAUL</name>
<feature type="chain" id="PRO_5003320347" description="Putative auto-transporter adhesin head GIN domain-containing protein" evidence="1">
    <location>
        <begin position="24"/>
        <end position="346"/>
    </location>
</feature>
<dbReference type="OrthoDB" id="7184708at2"/>
<organism evidence="3 4">
    <name type="scientific">Asticcacaulis biprosthecium C19</name>
    <dbReference type="NCBI Taxonomy" id="715226"/>
    <lineage>
        <taxon>Bacteria</taxon>
        <taxon>Pseudomonadati</taxon>
        <taxon>Pseudomonadota</taxon>
        <taxon>Alphaproteobacteria</taxon>
        <taxon>Caulobacterales</taxon>
        <taxon>Caulobacteraceae</taxon>
        <taxon>Asticcacaulis</taxon>
    </lineage>
</organism>
<dbReference type="Proteomes" id="UP000006512">
    <property type="component" value="Unassembled WGS sequence"/>
</dbReference>
<dbReference type="STRING" id="715226.ABI_23510"/>
<dbReference type="Pfam" id="PF10988">
    <property type="entry name" value="DUF2807"/>
    <property type="match status" value="1"/>
</dbReference>
<gene>
    <name evidence="3" type="ORF">ABI_23510</name>
</gene>
<evidence type="ECO:0000313" key="3">
    <source>
        <dbReference type="EMBL" id="EGF90939.1"/>
    </source>
</evidence>
<keyword evidence="4" id="KW-1185">Reference proteome</keyword>
<dbReference type="HOGENOM" id="CLU_076010_0_0_5"/>